<protein>
    <submittedName>
        <fullName evidence="1">Uncharacterized protein</fullName>
    </submittedName>
</protein>
<proteinExistence type="predicted"/>
<dbReference type="EMBL" id="NXHE01000007">
    <property type="protein sequence ID" value="PCM50211.1"/>
    <property type="molecule type" value="Genomic_DNA"/>
</dbReference>
<sequence length="210" mass="24193">MGRGKEFFQGMTKTRLKEMIREEIAAVEFGQEFESALISDLISQKHYHCAAQSLRPCRFRKLHRPGAAYDFQGYFPDYGWHGVSWTQCIEPRDEIAWLERALRDAARPIISTYKATHPVCERCRDHPSTEVDHVLPEFNLMVSQIIQTLSLSQVEEIFSRFDWLDTEPFSLPPGHPALQLIAESHQTANLQAVCKPCHVLNGNERRRAVD</sequence>
<evidence type="ECO:0000313" key="2">
    <source>
        <dbReference type="Proteomes" id="UP000218643"/>
    </source>
</evidence>
<dbReference type="Proteomes" id="UP000218643">
    <property type="component" value="Unassembled WGS sequence"/>
</dbReference>
<name>A0A854X3Q5_PSEFL</name>
<dbReference type="AlphaFoldDB" id="A0A854X3Q5"/>
<reference evidence="1 2" key="2">
    <citation type="submission" date="2017-10" db="EMBL/GenBank/DDBJ databases">
        <title>Rhizosphere-associated Pseudomonas modulate jasmonic acid/salicylic acid antagonism to induce systemic resistance to herbivores at the cost of susceptibility to pathogens.</title>
        <authorList>
            <person name="Haney C.H."/>
            <person name="Wiesmann C.L."/>
            <person name="Shapiro L.R."/>
            <person name="O'Sullivan L.R."/>
            <person name="Khorasani S."/>
            <person name="Melnyk R.A."/>
            <person name="Xiao L."/>
            <person name="Bush J."/>
            <person name="Carrillo J."/>
            <person name="Pierce N.E."/>
            <person name="Ausubel F.M."/>
        </authorList>
    </citation>
    <scope>NUCLEOTIDE SEQUENCE [LARGE SCALE GENOMIC DNA]</scope>
    <source>
        <strain evidence="1 2">CH229</strain>
    </source>
</reference>
<comment type="caution">
    <text evidence="1">The sequence shown here is derived from an EMBL/GenBank/DDBJ whole genome shotgun (WGS) entry which is preliminary data.</text>
</comment>
<reference evidence="1 2" key="1">
    <citation type="submission" date="2017-09" db="EMBL/GenBank/DDBJ databases">
        <authorList>
            <person name="Haney C."/>
            <person name="Melnyk R."/>
        </authorList>
    </citation>
    <scope>NUCLEOTIDE SEQUENCE [LARGE SCALE GENOMIC DNA]</scope>
    <source>
        <strain evidence="1 2">CH229</strain>
    </source>
</reference>
<organism evidence="1 2">
    <name type="scientific">Pseudomonas fluorescens</name>
    <dbReference type="NCBI Taxonomy" id="294"/>
    <lineage>
        <taxon>Bacteria</taxon>
        <taxon>Pseudomonadati</taxon>
        <taxon>Pseudomonadota</taxon>
        <taxon>Gammaproteobacteria</taxon>
        <taxon>Pseudomonadales</taxon>
        <taxon>Pseudomonadaceae</taxon>
        <taxon>Pseudomonas</taxon>
    </lineage>
</organism>
<gene>
    <name evidence="1" type="ORF">CP335_08405</name>
</gene>
<evidence type="ECO:0000313" key="1">
    <source>
        <dbReference type="EMBL" id="PCM50211.1"/>
    </source>
</evidence>
<accession>A0A854X3Q5</accession>